<dbReference type="EMBL" id="MN738832">
    <property type="protein sequence ID" value="QHT38589.1"/>
    <property type="molecule type" value="Genomic_DNA"/>
</dbReference>
<dbReference type="AlphaFoldDB" id="A0A6C0FDF4"/>
<reference evidence="2" key="1">
    <citation type="journal article" date="2020" name="Nature">
        <title>Giant virus diversity and host interactions through global metagenomics.</title>
        <authorList>
            <person name="Schulz F."/>
            <person name="Roux S."/>
            <person name="Paez-Espino D."/>
            <person name="Jungbluth S."/>
            <person name="Walsh D.A."/>
            <person name="Denef V.J."/>
            <person name="McMahon K.D."/>
            <person name="Konstantinidis K.T."/>
            <person name="Eloe-Fadrosh E.A."/>
            <person name="Kyrpides N.C."/>
            <person name="Woyke T."/>
        </authorList>
    </citation>
    <scope>NUCLEOTIDE SEQUENCE</scope>
    <source>
        <strain evidence="2">GVMAG-S-ERX556106-38</strain>
    </source>
</reference>
<organism evidence="2">
    <name type="scientific">viral metagenome</name>
    <dbReference type="NCBI Taxonomy" id="1070528"/>
    <lineage>
        <taxon>unclassified sequences</taxon>
        <taxon>metagenomes</taxon>
        <taxon>organismal metagenomes</taxon>
    </lineage>
</organism>
<evidence type="ECO:0000313" key="2">
    <source>
        <dbReference type="EMBL" id="QHT38589.1"/>
    </source>
</evidence>
<feature type="compositionally biased region" description="Acidic residues" evidence="1">
    <location>
        <begin position="150"/>
        <end position="160"/>
    </location>
</feature>
<sequence>MSTLTRITFKHIKNVLTSAFSGKSVSPTLMGRWNTNPEKNVGLVADYSNEDHCGPCGDQPLTSKKAVDSHKTQYNSLSYEDMKKYMIMRRRNFHTMAQKRGLSTYKHTTIESSNLIMHNNGCDSLSGDYFTAIPEAMEIEVEVPIVSPDGPDEDPDDDNEPNQSGGAPIILLAGVYSGYRSIQQNSG</sequence>
<name>A0A6C0FDF4_9ZZZZ</name>
<accession>A0A6C0FDF4</accession>
<protein>
    <submittedName>
        <fullName evidence="2">Uncharacterized protein</fullName>
    </submittedName>
</protein>
<proteinExistence type="predicted"/>
<feature type="region of interest" description="Disordered" evidence="1">
    <location>
        <begin position="145"/>
        <end position="167"/>
    </location>
</feature>
<evidence type="ECO:0000256" key="1">
    <source>
        <dbReference type="SAM" id="MobiDB-lite"/>
    </source>
</evidence>